<name>A0A0F9HEL8_9ZZZZ</name>
<proteinExistence type="predicted"/>
<dbReference type="EMBL" id="LAZR01015277">
    <property type="protein sequence ID" value="KKM13871.1"/>
    <property type="molecule type" value="Genomic_DNA"/>
</dbReference>
<feature type="non-terminal residue" evidence="1">
    <location>
        <position position="1"/>
    </location>
</feature>
<comment type="caution">
    <text evidence="1">The sequence shown here is derived from an EMBL/GenBank/DDBJ whole genome shotgun (WGS) entry which is preliminary data.</text>
</comment>
<evidence type="ECO:0000313" key="1">
    <source>
        <dbReference type="EMBL" id="KKM13871.1"/>
    </source>
</evidence>
<accession>A0A0F9HEL8</accession>
<reference evidence="1" key="1">
    <citation type="journal article" date="2015" name="Nature">
        <title>Complex archaea that bridge the gap between prokaryotes and eukaryotes.</title>
        <authorList>
            <person name="Spang A."/>
            <person name="Saw J.H."/>
            <person name="Jorgensen S.L."/>
            <person name="Zaremba-Niedzwiedzka K."/>
            <person name="Martijn J."/>
            <person name="Lind A.E."/>
            <person name="van Eijk R."/>
            <person name="Schleper C."/>
            <person name="Guy L."/>
            <person name="Ettema T.J."/>
        </authorList>
    </citation>
    <scope>NUCLEOTIDE SEQUENCE</scope>
</reference>
<gene>
    <name evidence="1" type="ORF">LCGC14_1711820</name>
</gene>
<protein>
    <submittedName>
        <fullName evidence="1">Uncharacterized protein</fullName>
    </submittedName>
</protein>
<organism evidence="1">
    <name type="scientific">marine sediment metagenome</name>
    <dbReference type="NCBI Taxonomy" id="412755"/>
    <lineage>
        <taxon>unclassified sequences</taxon>
        <taxon>metagenomes</taxon>
        <taxon>ecological metagenomes</taxon>
    </lineage>
</organism>
<dbReference type="AlphaFoldDB" id="A0A0F9HEL8"/>
<sequence length="531" mass="55934">DGTATITHSGFTDGNDKLIFFIGTDVSAEDSANSGINNSFGVCHATGSDAGGWTFVQRCMGWASDHGNAVGSPSAIISTDRVLDILTETGGQDWGLEVTALDHSPATITVTTRDNGSGAGMEVYSLALDLDDRKAKVGSVDSLGTNPWTPSVALGFTPQYVGLGITHLTSENTIATDGSAQELAISSNTGSGENTCHSWLNEDASVAANTNNQFRSVVIEVKRADDTGTTLFRASHTSFNDGDWTYGVTANDGANDKWFYWAIEEVAAAGEVIVAAQGSYSLNGQASNLLWAHKMPAVQGSYALNGQPAVTFKSIPMVAAQGSYNLNGQVANLLWAHVMLGAQGDYNLNGQASNLLWAHLVDAVQGSYGLTGFAAILSRQITTIGAQGSYTLIGFAADLLWKHLIIAAQGSYAYTGFAADTRVGFTMTAVQGSYLLNGQAAEFLRTHILVGVQGDYSLNGQSANLFWNHLIPANQGSYTYTGFDAITFVTAGETLTAVQGSYILTGQPVVLIFSGGAGGTYKPTFRPRRRM</sequence>